<accession>A0A5D4H1K1</accession>
<evidence type="ECO:0000313" key="11">
    <source>
        <dbReference type="EMBL" id="TYR33395.1"/>
    </source>
</evidence>
<dbReference type="Pfam" id="PF04290">
    <property type="entry name" value="DctQ"/>
    <property type="match status" value="1"/>
</dbReference>
<evidence type="ECO:0000256" key="7">
    <source>
        <dbReference type="ARBA" id="ARBA00023136"/>
    </source>
</evidence>
<organism evidence="11 12">
    <name type="scientific">Neoaquamicrobium microcysteis</name>
    <dbReference type="NCBI Taxonomy" id="2682781"/>
    <lineage>
        <taxon>Bacteria</taxon>
        <taxon>Pseudomonadati</taxon>
        <taxon>Pseudomonadota</taxon>
        <taxon>Alphaproteobacteria</taxon>
        <taxon>Hyphomicrobiales</taxon>
        <taxon>Phyllobacteriaceae</taxon>
        <taxon>Neoaquamicrobium</taxon>
    </lineage>
</organism>
<keyword evidence="4 9" id="KW-0997">Cell inner membrane</keyword>
<dbReference type="PANTHER" id="PTHR35011:SF10">
    <property type="entry name" value="TRAP TRANSPORTER SMALL PERMEASE PROTEIN"/>
    <property type="match status" value="1"/>
</dbReference>
<keyword evidence="3" id="KW-1003">Cell membrane</keyword>
<feature type="transmembrane region" description="Helical" evidence="9">
    <location>
        <begin position="52"/>
        <end position="71"/>
    </location>
</feature>
<keyword evidence="7 9" id="KW-0472">Membrane</keyword>
<evidence type="ECO:0000256" key="9">
    <source>
        <dbReference type="RuleBase" id="RU369079"/>
    </source>
</evidence>
<comment type="similarity">
    <text evidence="8 9">Belongs to the TRAP transporter small permease family.</text>
</comment>
<feature type="domain" description="Tripartite ATP-independent periplasmic transporters DctQ component" evidence="10">
    <location>
        <begin position="30"/>
        <end position="159"/>
    </location>
</feature>
<feature type="transmembrane region" description="Helical" evidence="9">
    <location>
        <begin position="135"/>
        <end position="152"/>
    </location>
</feature>
<reference evidence="11 12" key="2">
    <citation type="submission" date="2019-09" db="EMBL/GenBank/DDBJ databases">
        <title>Mesorhizobium sp. MaA-C15 isolated from Microcystis aeruginosa.</title>
        <authorList>
            <person name="Jeong S.E."/>
            <person name="Jin H.M."/>
            <person name="Jeon C.O."/>
        </authorList>
    </citation>
    <scope>NUCLEOTIDE SEQUENCE [LARGE SCALE GENOMIC DNA]</scope>
    <source>
        <strain evidence="11 12">MaA-C15</strain>
    </source>
</reference>
<dbReference type="EMBL" id="VSZS01000059">
    <property type="protein sequence ID" value="TYR33395.1"/>
    <property type="molecule type" value="Genomic_DNA"/>
</dbReference>
<evidence type="ECO:0000256" key="1">
    <source>
        <dbReference type="ARBA" id="ARBA00004429"/>
    </source>
</evidence>
<dbReference type="Proteomes" id="UP000323258">
    <property type="component" value="Unassembled WGS sequence"/>
</dbReference>
<evidence type="ECO:0000256" key="4">
    <source>
        <dbReference type="ARBA" id="ARBA00022519"/>
    </source>
</evidence>
<dbReference type="InterPro" id="IPR055348">
    <property type="entry name" value="DctQ"/>
</dbReference>
<feature type="transmembrane region" description="Helical" evidence="9">
    <location>
        <begin position="92"/>
        <end position="113"/>
    </location>
</feature>
<dbReference type="InterPro" id="IPR007387">
    <property type="entry name" value="TRAP_DctQ"/>
</dbReference>
<evidence type="ECO:0000256" key="8">
    <source>
        <dbReference type="ARBA" id="ARBA00038436"/>
    </source>
</evidence>
<evidence type="ECO:0000256" key="5">
    <source>
        <dbReference type="ARBA" id="ARBA00022692"/>
    </source>
</evidence>
<evidence type="ECO:0000259" key="10">
    <source>
        <dbReference type="Pfam" id="PF04290"/>
    </source>
</evidence>
<dbReference type="AlphaFoldDB" id="A0A5D4H1K1"/>
<dbReference type="GO" id="GO:0022857">
    <property type="term" value="F:transmembrane transporter activity"/>
    <property type="evidence" value="ECO:0007669"/>
    <property type="project" value="UniProtKB-UniRule"/>
</dbReference>
<proteinExistence type="inferred from homology"/>
<dbReference type="GO" id="GO:0005886">
    <property type="term" value="C:plasma membrane"/>
    <property type="evidence" value="ECO:0007669"/>
    <property type="project" value="UniProtKB-SubCell"/>
</dbReference>
<feature type="transmembrane region" description="Helical" evidence="9">
    <location>
        <begin position="20"/>
        <end position="40"/>
    </location>
</feature>
<comment type="subcellular location">
    <subcellularLocation>
        <location evidence="1 9">Cell inner membrane</location>
        <topology evidence="1 9">Multi-pass membrane protein</topology>
    </subcellularLocation>
</comment>
<keyword evidence="5 9" id="KW-0812">Transmembrane</keyword>
<dbReference type="PANTHER" id="PTHR35011">
    <property type="entry name" value="2,3-DIKETO-L-GULONATE TRAP TRANSPORTER SMALL PERMEASE PROTEIN YIAM"/>
    <property type="match status" value="1"/>
</dbReference>
<gene>
    <name evidence="11" type="ORF">FY036_07325</name>
</gene>
<evidence type="ECO:0000256" key="2">
    <source>
        <dbReference type="ARBA" id="ARBA00022448"/>
    </source>
</evidence>
<protein>
    <recommendedName>
        <fullName evidence="9">TRAP transporter small permease protein</fullName>
    </recommendedName>
</protein>
<keyword evidence="6 9" id="KW-1133">Transmembrane helix</keyword>
<reference evidence="11 12" key="1">
    <citation type="submission" date="2019-08" db="EMBL/GenBank/DDBJ databases">
        <authorList>
            <person name="Seo Y.L."/>
        </authorList>
    </citation>
    <scope>NUCLEOTIDE SEQUENCE [LARGE SCALE GENOMIC DNA]</scope>
    <source>
        <strain evidence="11 12">MaA-C15</strain>
    </source>
</reference>
<dbReference type="RefSeq" id="WP_148914070.1">
    <property type="nucleotide sequence ID" value="NZ_VSZS01000059.1"/>
</dbReference>
<dbReference type="OrthoDB" id="6183232at2"/>
<dbReference type="GO" id="GO:0015740">
    <property type="term" value="P:C4-dicarboxylate transport"/>
    <property type="evidence" value="ECO:0007669"/>
    <property type="project" value="TreeGrafter"/>
</dbReference>
<sequence>MRRFLDLFDKGLGHLEKTLFAVSVSALVLIAAIMITAISIRNIGLSIPDHVLITQQLMLVSIACGLGYATGQRAHIAVDLLYDRFGPKGRTAAELVAVAAGLVAVVPVALWAVGDFLAFLRSGRYYYGQLNMPEWPARLFFATGFILVWLRLTHHLLAELAGEGEVYRSRHKPHG</sequence>
<comment type="function">
    <text evidence="9">Part of the tripartite ATP-independent periplasmic (TRAP) transport system.</text>
</comment>
<comment type="subunit">
    <text evidence="9">The complex comprises the extracytoplasmic solute receptor protein and the two transmembrane proteins.</text>
</comment>
<evidence type="ECO:0000313" key="12">
    <source>
        <dbReference type="Proteomes" id="UP000323258"/>
    </source>
</evidence>
<keyword evidence="12" id="KW-1185">Reference proteome</keyword>
<keyword evidence="2 9" id="KW-0813">Transport</keyword>
<evidence type="ECO:0000256" key="3">
    <source>
        <dbReference type="ARBA" id="ARBA00022475"/>
    </source>
</evidence>
<comment type="caution">
    <text evidence="11">The sequence shown here is derived from an EMBL/GenBank/DDBJ whole genome shotgun (WGS) entry which is preliminary data.</text>
</comment>
<name>A0A5D4H1K1_9HYPH</name>
<evidence type="ECO:0000256" key="6">
    <source>
        <dbReference type="ARBA" id="ARBA00022989"/>
    </source>
</evidence>